<dbReference type="PANTHER" id="PTHR18964:SF149">
    <property type="entry name" value="BIFUNCTIONAL UDP-N-ACETYLGLUCOSAMINE 2-EPIMERASE_N-ACETYLMANNOSAMINE KINASE"/>
    <property type="match status" value="1"/>
</dbReference>
<protein>
    <submittedName>
        <fullName evidence="1">ROK family protein</fullName>
    </submittedName>
</protein>
<dbReference type="EMBL" id="AMCI01003401">
    <property type="protein sequence ID" value="EJX00390.1"/>
    <property type="molecule type" value="Genomic_DNA"/>
</dbReference>
<gene>
    <name evidence="1" type="ORF">EVA_11503</name>
</gene>
<reference evidence="1" key="1">
    <citation type="journal article" date="2012" name="PLoS ONE">
        <title>Gene sets for utilization of primary and secondary nutrition supplies in the distal gut of endangered iberian lynx.</title>
        <authorList>
            <person name="Alcaide M."/>
            <person name="Messina E."/>
            <person name="Richter M."/>
            <person name="Bargiela R."/>
            <person name="Peplies J."/>
            <person name="Huws S.A."/>
            <person name="Newbold C.J."/>
            <person name="Golyshin P.N."/>
            <person name="Simon M.A."/>
            <person name="Lopez G."/>
            <person name="Yakimov M.M."/>
            <person name="Ferrer M."/>
        </authorList>
    </citation>
    <scope>NUCLEOTIDE SEQUENCE</scope>
</reference>
<comment type="caution">
    <text evidence="1">The sequence shown here is derived from an EMBL/GenBank/DDBJ whole genome shotgun (WGS) entry which is preliminary data.</text>
</comment>
<dbReference type="InterPro" id="IPR000600">
    <property type="entry name" value="ROK"/>
</dbReference>
<proteinExistence type="predicted"/>
<evidence type="ECO:0000313" key="1">
    <source>
        <dbReference type="EMBL" id="EJX00390.1"/>
    </source>
</evidence>
<feature type="non-terminal residue" evidence="1">
    <location>
        <position position="1"/>
    </location>
</feature>
<dbReference type="InterPro" id="IPR043129">
    <property type="entry name" value="ATPase_NBD"/>
</dbReference>
<dbReference type="Pfam" id="PF00480">
    <property type="entry name" value="ROK"/>
    <property type="match status" value="1"/>
</dbReference>
<organism evidence="1">
    <name type="scientific">gut metagenome</name>
    <dbReference type="NCBI Taxonomy" id="749906"/>
    <lineage>
        <taxon>unclassified sequences</taxon>
        <taxon>metagenomes</taxon>
        <taxon>organismal metagenomes</taxon>
    </lineage>
</organism>
<dbReference type="Gene3D" id="3.30.420.40">
    <property type="match status" value="1"/>
</dbReference>
<name>J9GKZ4_9ZZZZ</name>
<accession>J9GKZ4</accession>
<sequence length="173" mass="19069">ELYVGTTYGSGEIAHTIAIPDGRRCECGKRGCLQTVATETALLDNAAMIFNLRQDSLLHNFATRAEELTIDHVAAVYTMGGVEVRRMVHQALQYLAMSALDIAVLMNPEKLLIHGRLFNHPTIREDFLEMIHEKFGFTGHDYRLGTVDFIPCQETDGAIGAAALAILKCVIHA</sequence>
<dbReference type="PANTHER" id="PTHR18964">
    <property type="entry name" value="ROK (REPRESSOR, ORF, KINASE) FAMILY"/>
    <property type="match status" value="1"/>
</dbReference>
<dbReference type="SUPFAM" id="SSF53067">
    <property type="entry name" value="Actin-like ATPase domain"/>
    <property type="match status" value="1"/>
</dbReference>
<dbReference type="AlphaFoldDB" id="J9GKZ4"/>